<dbReference type="RefSeq" id="WP_275422098.1">
    <property type="nucleotide sequence ID" value="NZ_CP106877.1"/>
</dbReference>
<dbReference type="InterPro" id="IPR027417">
    <property type="entry name" value="P-loop_NTPase"/>
</dbReference>
<dbReference type="Gene3D" id="3.40.50.300">
    <property type="entry name" value="P-loop containing nucleotide triphosphate hydrolases"/>
    <property type="match status" value="2"/>
</dbReference>
<sequence length="365" mass="42117">MKGKEINYFGGGNTAYGFVHYFETNFQQLNRLFILKGGPGIGKSTIMKSIGNEWNEKGYDVEWIRSTKDVDLIDGLIIPQLKVGIVDGTDPYMIEPRIPIVVGEYVNLDVAYHRDALIRRKEDIIHLFDVIQRGYKSVYETFQRALKEHDQLESYYIKEINRDKADQLTNEWIKDHIPEGKRGSNPVEKHRFLGASTPNGPIDFVENITETITNRYFIKGRPGSGKSTMLKKIAKAALNQGYTTEIYHCGFDPKSLDMVIVRELDWAIFDSTAPHEYFPSKTNDTILDLYALTITPGTDEKYASDIQETTERYKRDMKKGIEKLKEVKQFEDKLKEIYDQASNFTTIQSIRKQLNDELIKEEKTL</sequence>
<gene>
    <name evidence="1" type="ORF">OE105_05115</name>
</gene>
<dbReference type="KEGG" id="fhl:OE105_05115"/>
<proteinExistence type="predicted"/>
<dbReference type="AlphaFoldDB" id="A0A9E8S1V0"/>
<name>A0A9E8S1V0_9BACI</name>
<evidence type="ECO:0000313" key="2">
    <source>
        <dbReference type="Proteomes" id="UP001164726"/>
    </source>
</evidence>
<keyword evidence="2" id="KW-1185">Reference proteome</keyword>
<organism evidence="1 2">
    <name type="scientific">Fervidibacillus halotolerans</name>
    <dbReference type="NCBI Taxonomy" id="2980027"/>
    <lineage>
        <taxon>Bacteria</taxon>
        <taxon>Bacillati</taxon>
        <taxon>Bacillota</taxon>
        <taxon>Bacilli</taxon>
        <taxon>Bacillales</taxon>
        <taxon>Bacillaceae</taxon>
        <taxon>Fervidibacillus</taxon>
    </lineage>
</organism>
<protein>
    <submittedName>
        <fullName evidence="1">PRK06851 family protein</fullName>
    </submittedName>
</protein>
<dbReference type="EMBL" id="CP106877">
    <property type="protein sequence ID" value="WAA13892.1"/>
    <property type="molecule type" value="Genomic_DNA"/>
</dbReference>
<evidence type="ECO:0000313" key="1">
    <source>
        <dbReference type="EMBL" id="WAA13892.1"/>
    </source>
</evidence>
<accession>A0A9E8S1V0</accession>
<dbReference type="Proteomes" id="UP001164726">
    <property type="component" value="Chromosome"/>
</dbReference>
<reference evidence="1" key="1">
    <citation type="submission" date="2022-09" db="EMBL/GenBank/DDBJ databases">
        <title>Complete Genomes of Fervidibacillus albus and Fervidibacillus halotolerans isolated from tidal flat sediments.</title>
        <authorList>
            <person name="Kwon K.K."/>
            <person name="Yang S.-H."/>
            <person name="Park M.J."/>
            <person name="Oh H.-M."/>
        </authorList>
    </citation>
    <scope>NUCLEOTIDE SEQUENCE</scope>
    <source>
        <strain evidence="1">MEBiC13594</strain>
    </source>
</reference>
<dbReference type="CDD" id="cd01983">
    <property type="entry name" value="SIMIBI"/>
    <property type="match status" value="1"/>
</dbReference>
<dbReference type="SUPFAM" id="SSF52540">
    <property type="entry name" value="P-loop containing nucleoside triphosphate hydrolases"/>
    <property type="match status" value="3"/>
</dbReference>